<name>A0A926ZKL0_9CYAN</name>
<dbReference type="GO" id="GO:0005524">
    <property type="term" value="F:ATP binding"/>
    <property type="evidence" value="ECO:0007669"/>
    <property type="project" value="UniProtKB-KW"/>
</dbReference>
<evidence type="ECO:0000313" key="2">
    <source>
        <dbReference type="Proteomes" id="UP000641646"/>
    </source>
</evidence>
<dbReference type="AlphaFoldDB" id="A0A926ZKL0"/>
<evidence type="ECO:0000313" key="1">
    <source>
        <dbReference type="EMBL" id="MBD2184116.1"/>
    </source>
</evidence>
<sequence>MAKLKIPKRVSTTLLSSLSAGVVPRIGLEHIAVGREKEMAALLQDLENIAAGGAAFRFVVGRYGSGKSFLLQLIRNHAMEQGFVVADVDLSPERRLAATDGQGVASYRELMRNIATKTHPNGGALGLILEKWISSIQTKVAETSGMRPNDTGFDDQVESTILAAVKNIEGLVHGFDFATVVSNYWRGYRLDDKDKKDAALRWLRGEFATKTEAKAALGVRVIIDDDTWYDYVKLVAKFAADIGYKGLLMLIDEAVHLWKISNAVSRQNNYDKLLAMFNDTMQGRAEHLGIIVGGTPKFLEDPKRGLFNDPAWTRRTAKSRFVKAGLQDNSGPVIQLETLTQPEILQLLQRLADVHATHYGSEKKLTNREFDEFLQEVISRLGANALLTPGEIVRDFLSVLNILQQNSEMSFEQIIHGTGLQLSSAVKKSNGDEDGEVAEFTL</sequence>
<proteinExistence type="predicted"/>
<dbReference type="EMBL" id="JACJPW010000073">
    <property type="protein sequence ID" value="MBD2184116.1"/>
    <property type="molecule type" value="Genomic_DNA"/>
</dbReference>
<dbReference type="Gene3D" id="3.40.50.300">
    <property type="entry name" value="P-loop containing nucleotide triphosphate hydrolases"/>
    <property type="match status" value="1"/>
</dbReference>
<reference evidence="1" key="2">
    <citation type="submission" date="2020-08" db="EMBL/GenBank/DDBJ databases">
        <authorList>
            <person name="Chen M."/>
            <person name="Teng W."/>
            <person name="Zhao L."/>
            <person name="Hu C."/>
            <person name="Zhou Y."/>
            <person name="Han B."/>
            <person name="Song L."/>
            <person name="Shu W."/>
        </authorList>
    </citation>
    <scope>NUCLEOTIDE SEQUENCE</scope>
    <source>
        <strain evidence="1">FACHB-1375</strain>
    </source>
</reference>
<protein>
    <submittedName>
        <fullName evidence="1">ATP-binding protein</fullName>
    </submittedName>
</protein>
<dbReference type="InterPro" id="IPR027417">
    <property type="entry name" value="P-loop_NTPase"/>
</dbReference>
<dbReference type="Proteomes" id="UP000641646">
    <property type="component" value="Unassembled WGS sequence"/>
</dbReference>
<dbReference type="Pfam" id="PF10923">
    <property type="entry name" value="BrxC_BrxD"/>
    <property type="match status" value="1"/>
</dbReference>
<gene>
    <name evidence="1" type="ORF">H6G03_24105</name>
</gene>
<dbReference type="SUPFAM" id="SSF52540">
    <property type="entry name" value="P-loop containing nucleoside triphosphate hydrolases"/>
    <property type="match status" value="1"/>
</dbReference>
<organism evidence="1 2">
    <name type="scientific">Aerosakkonema funiforme FACHB-1375</name>
    <dbReference type="NCBI Taxonomy" id="2949571"/>
    <lineage>
        <taxon>Bacteria</taxon>
        <taxon>Bacillati</taxon>
        <taxon>Cyanobacteriota</taxon>
        <taxon>Cyanophyceae</taxon>
        <taxon>Oscillatoriophycideae</taxon>
        <taxon>Aerosakkonematales</taxon>
        <taxon>Aerosakkonemataceae</taxon>
        <taxon>Aerosakkonema</taxon>
    </lineage>
</organism>
<accession>A0A926ZKL0</accession>
<keyword evidence="2" id="KW-1185">Reference proteome</keyword>
<reference evidence="1" key="1">
    <citation type="journal article" date="2015" name="ISME J.">
        <title>Draft Genome Sequence of Streptomyces incarnatus NRRL8089, which Produces the Nucleoside Antibiotic Sinefungin.</title>
        <authorList>
            <person name="Oshima K."/>
            <person name="Hattori M."/>
            <person name="Shimizu H."/>
            <person name="Fukuda K."/>
            <person name="Nemoto M."/>
            <person name="Inagaki K."/>
            <person name="Tamura T."/>
        </authorList>
    </citation>
    <scope>NUCLEOTIDE SEQUENCE</scope>
    <source>
        <strain evidence="1">FACHB-1375</strain>
    </source>
</reference>
<comment type="caution">
    <text evidence="1">The sequence shown here is derived from an EMBL/GenBank/DDBJ whole genome shotgun (WGS) entry which is preliminary data.</text>
</comment>
<dbReference type="RefSeq" id="WP_190469863.1">
    <property type="nucleotide sequence ID" value="NZ_JACJPW010000073.1"/>
</dbReference>
<dbReference type="InterPro" id="IPR021228">
    <property type="entry name" value="BrxD"/>
</dbReference>
<keyword evidence="1" id="KW-0067">ATP-binding</keyword>
<keyword evidence="1" id="KW-0547">Nucleotide-binding</keyword>